<evidence type="ECO:0008006" key="3">
    <source>
        <dbReference type="Google" id="ProtNLM"/>
    </source>
</evidence>
<evidence type="ECO:0000313" key="1">
    <source>
        <dbReference type="EMBL" id="POG10183.1"/>
    </source>
</evidence>
<name>A0A2S3X3X2_PSEPU</name>
<dbReference type="InterPro" id="IPR039261">
    <property type="entry name" value="FNR_nucleotide-bd"/>
</dbReference>
<evidence type="ECO:0000313" key="2">
    <source>
        <dbReference type="Proteomes" id="UP000237230"/>
    </source>
</evidence>
<reference evidence="1 2" key="1">
    <citation type="submission" date="2016-08" db="EMBL/GenBank/DDBJ databases">
        <authorList>
            <person name="Seilhamer J.J."/>
        </authorList>
    </citation>
    <scope>NUCLEOTIDE SEQUENCE [LARGE SCALE GENOMIC DNA]</scope>
    <source>
        <strain evidence="1 2">KH-21-114</strain>
    </source>
</reference>
<dbReference type="RefSeq" id="WP_103446961.1">
    <property type="nucleotide sequence ID" value="NZ_MINH01000019.1"/>
</dbReference>
<comment type="caution">
    <text evidence="1">The sequence shown here is derived from an EMBL/GenBank/DDBJ whole genome shotgun (WGS) entry which is preliminary data.</text>
</comment>
<organism evidence="1 2">
    <name type="scientific">Pseudomonas putida</name>
    <name type="common">Arthrobacter siderocapsulatus</name>
    <dbReference type="NCBI Taxonomy" id="303"/>
    <lineage>
        <taxon>Bacteria</taxon>
        <taxon>Pseudomonadati</taxon>
        <taxon>Pseudomonadota</taxon>
        <taxon>Gammaproteobacteria</taxon>
        <taxon>Pseudomonadales</taxon>
        <taxon>Pseudomonadaceae</taxon>
        <taxon>Pseudomonas</taxon>
    </lineage>
</organism>
<accession>A0A2S3X3X2</accession>
<sequence>MNRDGSASVRLLQTLPGPGTQQFLRLALCGQPCSEAMAGQYCVLSQRTECWPCSYVSLPGVAGQFIVSTHHAQPLGHAGDRFDYSGPLGSAWPLPLQSAKLLAISRADGLLPLLGALDEIGCWLPWVQLKLSHDGIAAELLPDDCRTWLSALPPLPRDYSGWLQTRHLLTTFRPDTVYCCAPPQVARQVARLCWQAGVAPQRIWIRTDHVPRPIGVAPSESWPVQRYDRVLAALKWAPPGGSG</sequence>
<dbReference type="OrthoDB" id="6947116at2"/>
<protein>
    <recommendedName>
        <fullName evidence="3">NAD(P)H-flavin reductase</fullName>
    </recommendedName>
</protein>
<dbReference type="Proteomes" id="UP000237230">
    <property type="component" value="Unassembled WGS sequence"/>
</dbReference>
<gene>
    <name evidence="1" type="ORF">BGP84_10745</name>
</gene>
<reference evidence="1 2" key="2">
    <citation type="submission" date="2018-03" db="EMBL/GenBank/DDBJ databases">
        <title>Draft genome of Pseudomonas putida strain KH-21-114.</title>
        <authorList>
            <person name="Yoshizawa S."/>
            <person name="Khan N.H."/>
            <person name="Nishimura M."/>
            <person name="Chiura H.X."/>
            <person name="Ogura Y."/>
            <person name="Hayashi T."/>
            <person name="Kogure K."/>
        </authorList>
    </citation>
    <scope>NUCLEOTIDE SEQUENCE [LARGE SCALE GENOMIC DNA]</scope>
    <source>
        <strain evidence="1 2">KH-21-114</strain>
    </source>
</reference>
<dbReference type="EMBL" id="MINH01000019">
    <property type="protein sequence ID" value="POG10183.1"/>
    <property type="molecule type" value="Genomic_DNA"/>
</dbReference>
<dbReference type="SUPFAM" id="SSF52343">
    <property type="entry name" value="Ferredoxin reductase-like, C-terminal NADP-linked domain"/>
    <property type="match status" value="1"/>
</dbReference>
<proteinExistence type="predicted"/>
<dbReference type="AlphaFoldDB" id="A0A2S3X3X2"/>